<proteinExistence type="predicted"/>
<evidence type="ECO:0000313" key="1">
    <source>
        <dbReference type="EMBL" id="KAF5346614.1"/>
    </source>
</evidence>
<name>A0A8H5CSK1_9AGAR</name>
<sequence length="182" mass="20066">MVLSGMAHQRNNQLLDNYGRLLGTVSYSNGYGSDFVHRGREIVQSGSVPNPVEMVHFGNLNFSDNDEKHGRSCDDNSLCGHAAQLFVPIVATQRSVLMKTLEPLVDIWLSVFTLNGRSSLREKETVVKLYSSTTAGRFVGTNSSNMGLENTHAQVSYQYQAQDHTTLSDPSSPIIMTLKKGK</sequence>
<evidence type="ECO:0000313" key="2">
    <source>
        <dbReference type="Proteomes" id="UP000518752"/>
    </source>
</evidence>
<comment type="caution">
    <text evidence="1">The sequence shown here is derived from an EMBL/GenBank/DDBJ whole genome shotgun (WGS) entry which is preliminary data.</text>
</comment>
<dbReference type="Proteomes" id="UP000518752">
    <property type="component" value="Unassembled WGS sequence"/>
</dbReference>
<organism evidence="1 2">
    <name type="scientific">Collybiopsis confluens</name>
    <dbReference type="NCBI Taxonomy" id="2823264"/>
    <lineage>
        <taxon>Eukaryota</taxon>
        <taxon>Fungi</taxon>
        <taxon>Dikarya</taxon>
        <taxon>Basidiomycota</taxon>
        <taxon>Agaricomycotina</taxon>
        <taxon>Agaricomycetes</taxon>
        <taxon>Agaricomycetidae</taxon>
        <taxon>Agaricales</taxon>
        <taxon>Marasmiineae</taxon>
        <taxon>Omphalotaceae</taxon>
        <taxon>Collybiopsis</taxon>
    </lineage>
</organism>
<dbReference type="EMBL" id="JAACJN010000349">
    <property type="protein sequence ID" value="KAF5346614.1"/>
    <property type="molecule type" value="Genomic_DNA"/>
</dbReference>
<dbReference type="AlphaFoldDB" id="A0A8H5CSK1"/>
<accession>A0A8H5CSK1</accession>
<keyword evidence="2" id="KW-1185">Reference proteome</keyword>
<gene>
    <name evidence="1" type="ORF">D9757_014946</name>
</gene>
<reference evidence="1 2" key="1">
    <citation type="journal article" date="2020" name="ISME J.">
        <title>Uncovering the hidden diversity of litter-decomposition mechanisms in mushroom-forming fungi.</title>
        <authorList>
            <person name="Floudas D."/>
            <person name="Bentzer J."/>
            <person name="Ahren D."/>
            <person name="Johansson T."/>
            <person name="Persson P."/>
            <person name="Tunlid A."/>
        </authorList>
    </citation>
    <scope>NUCLEOTIDE SEQUENCE [LARGE SCALE GENOMIC DNA]</scope>
    <source>
        <strain evidence="1 2">CBS 406.79</strain>
    </source>
</reference>
<protein>
    <submittedName>
        <fullName evidence="1">Uncharacterized protein</fullName>
    </submittedName>
</protein>